<dbReference type="InParanoid" id="A0A1Z5JU80"/>
<accession>A0A1Z5JU80</accession>
<feature type="region of interest" description="Disordered" evidence="5">
    <location>
        <begin position="112"/>
        <end position="141"/>
    </location>
</feature>
<dbReference type="AlphaFoldDB" id="A0A1Z5JU80"/>
<dbReference type="PROSITE" id="PS50865">
    <property type="entry name" value="ZF_MYND_2"/>
    <property type="match status" value="1"/>
</dbReference>
<dbReference type="Pfam" id="PF01753">
    <property type="entry name" value="zf-MYND"/>
    <property type="match status" value="1"/>
</dbReference>
<evidence type="ECO:0000256" key="5">
    <source>
        <dbReference type="SAM" id="MobiDB-lite"/>
    </source>
</evidence>
<feature type="region of interest" description="Disordered" evidence="5">
    <location>
        <begin position="296"/>
        <end position="322"/>
    </location>
</feature>
<keyword evidence="8" id="KW-1185">Reference proteome</keyword>
<feature type="domain" description="MYND-type" evidence="6">
    <location>
        <begin position="47"/>
        <end position="89"/>
    </location>
</feature>
<evidence type="ECO:0000259" key="6">
    <source>
        <dbReference type="PROSITE" id="PS50865"/>
    </source>
</evidence>
<comment type="caution">
    <text evidence="7">The sequence shown here is derived from an EMBL/GenBank/DDBJ whole genome shotgun (WGS) entry which is preliminary data.</text>
</comment>
<proteinExistence type="predicted"/>
<feature type="region of interest" description="Disordered" evidence="5">
    <location>
        <begin position="668"/>
        <end position="698"/>
    </location>
</feature>
<keyword evidence="1" id="KW-0479">Metal-binding</keyword>
<feature type="region of interest" description="Disordered" evidence="5">
    <location>
        <begin position="412"/>
        <end position="432"/>
    </location>
</feature>
<evidence type="ECO:0000256" key="2">
    <source>
        <dbReference type="ARBA" id="ARBA00022771"/>
    </source>
</evidence>
<dbReference type="InterPro" id="IPR002893">
    <property type="entry name" value="Znf_MYND"/>
</dbReference>
<evidence type="ECO:0000313" key="7">
    <source>
        <dbReference type="EMBL" id="GAX17595.1"/>
    </source>
</evidence>
<feature type="region of interest" description="Disordered" evidence="5">
    <location>
        <begin position="744"/>
        <end position="799"/>
    </location>
</feature>
<dbReference type="PROSITE" id="PS51354">
    <property type="entry name" value="GLUTAREDOXIN_2"/>
    <property type="match status" value="2"/>
</dbReference>
<dbReference type="Gene3D" id="3.40.30.10">
    <property type="entry name" value="Glutaredoxin"/>
    <property type="match status" value="2"/>
</dbReference>
<dbReference type="GO" id="GO:0008270">
    <property type="term" value="F:zinc ion binding"/>
    <property type="evidence" value="ECO:0007669"/>
    <property type="project" value="UniProtKB-KW"/>
</dbReference>
<feature type="compositionally biased region" description="Basic and acidic residues" evidence="5">
    <location>
        <begin position="300"/>
        <end position="313"/>
    </location>
</feature>
<keyword evidence="3" id="KW-0862">Zinc</keyword>
<dbReference type="SUPFAM" id="SSF144232">
    <property type="entry name" value="HIT/MYND zinc finger-like"/>
    <property type="match status" value="1"/>
</dbReference>
<feature type="region of interest" description="Disordered" evidence="5">
    <location>
        <begin position="578"/>
        <end position="649"/>
    </location>
</feature>
<feature type="compositionally biased region" description="Basic and acidic residues" evidence="5">
    <location>
        <begin position="597"/>
        <end position="616"/>
    </location>
</feature>
<sequence>METLTSREKLLAMVRTEDEEEYRDMSENDMMDCANLMQQWGFDDVRCHNCGVLNSQCNGLLMQCAKCKKCYYCSAECFNQHLPVHRLTCDVGNIAHRNPVLTTFSSDSNGNNVVQSPYLHRKKRRESREKTATKSTKISSKRKVKKEYHYKHAYPGTEADSDELVEEKLLVLYASTTMSKKQHKNMKKAFEMLDENDVLYEALDALEPANKERCERLYAMANQPTEFPQFFRTKPEGDMDYIGGWEDFVGTAETEFEDVSESDHSKTPFVFADHKLRRKASIWAPRSHPTIIIDSDDEMDAKRATHTSDDKRPSCPVRQHSNDSESSFLILYSSEPEDRSELVDQQMLTGLLNGNDIRYDLLDGLNPSTEETRDALFDLSGAADRYPQIFKGESDGRIHFWGGFSDIQSVARKGGLMPPGRMKPRRRRKSTDKTVTLPLKTLFEENEEDLLEFDDTELLAMQRPTDHDNCADSRPRRPIRRNSDANETADTLVVLYTKKTKNVEEIATQQMMTGVLEGNNLKYEAIDGSNPDNSAKRDELFEISGRKDEYPQFYTVGVEGTKFLGGWNKFDEASREGDLDQFAWDDEDDNVDEGTEEERLNKRRDETQTSRAEMPRKPTRTWSDSEEPSMMSRAGTSPESSSFSGPLNVPLRGSEIVKKEYTWEKPEWAKKSPLKRRSHAEQLHQPSPQGEISSEFDRGRVELHHAEIRKNAIGWEVPEWAKRRPLRKTSKGQLIQSLGDFEGYKHIKSPERPPEWVVRSPLKKKKSPGSSPSSFTEGSDDGIVNVPNLSGLPSKLPLD</sequence>
<feature type="compositionally biased region" description="Acidic residues" evidence="5">
    <location>
        <begin position="583"/>
        <end position="596"/>
    </location>
</feature>
<dbReference type="PROSITE" id="PS01360">
    <property type="entry name" value="ZF_MYND_1"/>
    <property type="match status" value="1"/>
</dbReference>
<dbReference type="CDD" id="cd20336">
    <property type="entry name" value="Rcat_RBR"/>
    <property type="match status" value="1"/>
</dbReference>
<evidence type="ECO:0000256" key="3">
    <source>
        <dbReference type="ARBA" id="ARBA00022833"/>
    </source>
</evidence>
<keyword evidence="2 4" id="KW-0863">Zinc-finger</keyword>
<organism evidence="7 8">
    <name type="scientific">Fistulifera solaris</name>
    <name type="common">Oleaginous diatom</name>
    <dbReference type="NCBI Taxonomy" id="1519565"/>
    <lineage>
        <taxon>Eukaryota</taxon>
        <taxon>Sar</taxon>
        <taxon>Stramenopiles</taxon>
        <taxon>Ochrophyta</taxon>
        <taxon>Bacillariophyta</taxon>
        <taxon>Bacillariophyceae</taxon>
        <taxon>Bacillariophycidae</taxon>
        <taxon>Naviculales</taxon>
        <taxon>Naviculaceae</taxon>
        <taxon>Fistulifera</taxon>
    </lineage>
</organism>
<dbReference type="OrthoDB" id="49680at2759"/>
<dbReference type="SUPFAM" id="SSF52833">
    <property type="entry name" value="Thioredoxin-like"/>
    <property type="match status" value="1"/>
</dbReference>
<dbReference type="EMBL" id="BDSP01000118">
    <property type="protein sequence ID" value="GAX17595.1"/>
    <property type="molecule type" value="Genomic_DNA"/>
</dbReference>
<evidence type="ECO:0000256" key="4">
    <source>
        <dbReference type="PROSITE-ProRule" id="PRU00134"/>
    </source>
</evidence>
<feature type="compositionally biased region" description="Basic and acidic residues" evidence="5">
    <location>
        <begin position="744"/>
        <end position="754"/>
    </location>
</feature>
<dbReference type="InterPro" id="IPR036249">
    <property type="entry name" value="Thioredoxin-like_sf"/>
</dbReference>
<feature type="compositionally biased region" description="Polar residues" evidence="5">
    <location>
        <begin position="634"/>
        <end position="645"/>
    </location>
</feature>
<protein>
    <recommendedName>
        <fullName evidence="6">MYND-type domain-containing protein</fullName>
    </recommendedName>
</protein>
<dbReference type="Proteomes" id="UP000198406">
    <property type="component" value="Unassembled WGS sequence"/>
</dbReference>
<gene>
    <name evidence="7" type="ORF">FisN_18Lh251</name>
</gene>
<dbReference type="Gene3D" id="6.10.140.2220">
    <property type="match status" value="1"/>
</dbReference>
<name>A0A1Z5JU80_FISSO</name>
<evidence type="ECO:0000256" key="1">
    <source>
        <dbReference type="ARBA" id="ARBA00022723"/>
    </source>
</evidence>
<reference evidence="7 8" key="1">
    <citation type="journal article" date="2015" name="Plant Cell">
        <title>Oil accumulation by the oleaginous diatom Fistulifera solaris as revealed by the genome and transcriptome.</title>
        <authorList>
            <person name="Tanaka T."/>
            <person name="Maeda Y."/>
            <person name="Veluchamy A."/>
            <person name="Tanaka M."/>
            <person name="Abida H."/>
            <person name="Marechal E."/>
            <person name="Bowler C."/>
            <person name="Muto M."/>
            <person name="Sunaga Y."/>
            <person name="Tanaka M."/>
            <person name="Yoshino T."/>
            <person name="Taniguchi T."/>
            <person name="Fukuda Y."/>
            <person name="Nemoto M."/>
            <person name="Matsumoto M."/>
            <person name="Wong P.S."/>
            <person name="Aburatani S."/>
            <person name="Fujibuchi W."/>
        </authorList>
    </citation>
    <scope>NUCLEOTIDE SEQUENCE [LARGE SCALE GENOMIC DNA]</scope>
    <source>
        <strain evidence="7 8">JPCC DA0580</strain>
    </source>
</reference>
<evidence type="ECO:0000313" key="8">
    <source>
        <dbReference type="Proteomes" id="UP000198406"/>
    </source>
</evidence>